<dbReference type="InterPro" id="IPR011050">
    <property type="entry name" value="Pectin_lyase_fold/virulence"/>
</dbReference>
<evidence type="ECO:0000256" key="7">
    <source>
        <dbReference type="ARBA" id="ARBA00047928"/>
    </source>
</evidence>
<dbReference type="GO" id="GO:0042545">
    <property type="term" value="P:cell wall modification"/>
    <property type="evidence" value="ECO:0007669"/>
    <property type="project" value="InterPro"/>
</dbReference>
<dbReference type="Gramene" id="OMO97981">
    <property type="protein sequence ID" value="OMO97981"/>
    <property type="gene ID" value="CCACVL1_04389"/>
</dbReference>
<dbReference type="GO" id="GO:0030599">
    <property type="term" value="F:pectinesterase activity"/>
    <property type="evidence" value="ECO:0007669"/>
    <property type="project" value="UniProtKB-EC"/>
</dbReference>
<dbReference type="EC" id="3.1.1.11" evidence="3"/>
<feature type="domain" description="Pectinesterase catalytic" evidence="10">
    <location>
        <begin position="42"/>
        <end position="315"/>
    </location>
</feature>
<evidence type="ECO:0000259" key="10">
    <source>
        <dbReference type="Pfam" id="PF01095"/>
    </source>
</evidence>
<keyword evidence="5" id="KW-0063">Aspartyl esterase</keyword>
<keyword evidence="12" id="KW-1185">Reference proteome</keyword>
<evidence type="ECO:0000313" key="12">
    <source>
        <dbReference type="Proteomes" id="UP000188268"/>
    </source>
</evidence>
<comment type="similarity">
    <text evidence="2">Belongs to the pectinesterase family.</text>
</comment>
<comment type="caution">
    <text evidence="11">The sequence shown here is derived from an EMBL/GenBank/DDBJ whole genome shotgun (WGS) entry which is preliminary data.</text>
</comment>
<feature type="chain" id="PRO_5012051445" description="pectinesterase" evidence="9">
    <location>
        <begin position="31"/>
        <end position="339"/>
    </location>
</feature>
<dbReference type="AlphaFoldDB" id="A0A1R3JTA6"/>
<dbReference type="OrthoDB" id="2019149at2759"/>
<evidence type="ECO:0000256" key="9">
    <source>
        <dbReference type="SAM" id="SignalP"/>
    </source>
</evidence>
<dbReference type="UniPathway" id="UPA00545">
    <property type="reaction ID" value="UER00823"/>
</dbReference>
<dbReference type="PANTHER" id="PTHR31321:SF77">
    <property type="entry name" value="PECTINESTERASE CATALYTIC DOMAIN-CONTAINING PROTEIN"/>
    <property type="match status" value="1"/>
</dbReference>
<evidence type="ECO:0000256" key="4">
    <source>
        <dbReference type="ARBA" id="ARBA00022801"/>
    </source>
</evidence>
<dbReference type="FunFam" id="2.160.20.10:FF:000013">
    <property type="entry name" value="Pectinesterase"/>
    <property type="match status" value="1"/>
</dbReference>
<comment type="function">
    <text evidence="8">Acts in the modification of cell walls via demethylesterification of cell wall pectin.</text>
</comment>
<gene>
    <name evidence="11" type="ORF">CCACVL1_04389</name>
</gene>
<proteinExistence type="inferred from homology"/>
<evidence type="ECO:0000256" key="5">
    <source>
        <dbReference type="ARBA" id="ARBA00023085"/>
    </source>
</evidence>
<comment type="pathway">
    <text evidence="1">Glycan metabolism; pectin degradation; 2-dehydro-3-deoxy-D-gluconate from pectin: step 1/5.</text>
</comment>
<protein>
    <recommendedName>
        <fullName evidence="3">pectinesterase</fullName>
        <ecNumber evidence="3">3.1.1.11</ecNumber>
    </recommendedName>
</protein>
<dbReference type="InterPro" id="IPR000070">
    <property type="entry name" value="Pectinesterase_cat"/>
</dbReference>
<dbReference type="Gene3D" id="2.160.20.10">
    <property type="entry name" value="Single-stranded right-handed beta-helix, Pectin lyase-like"/>
    <property type="match status" value="1"/>
</dbReference>
<evidence type="ECO:0000256" key="8">
    <source>
        <dbReference type="ARBA" id="ARBA00057335"/>
    </source>
</evidence>
<keyword evidence="4" id="KW-0378">Hydrolase</keyword>
<keyword evidence="6" id="KW-0325">Glycoprotein</keyword>
<comment type="catalytic activity">
    <reaction evidence="7">
        <text>[(1-&gt;4)-alpha-D-galacturonosyl methyl ester](n) + n H2O = [(1-&gt;4)-alpha-D-galacturonosyl](n) + n methanol + n H(+)</text>
        <dbReference type="Rhea" id="RHEA:22380"/>
        <dbReference type="Rhea" id="RHEA-COMP:14570"/>
        <dbReference type="Rhea" id="RHEA-COMP:14573"/>
        <dbReference type="ChEBI" id="CHEBI:15377"/>
        <dbReference type="ChEBI" id="CHEBI:15378"/>
        <dbReference type="ChEBI" id="CHEBI:17790"/>
        <dbReference type="ChEBI" id="CHEBI:140522"/>
        <dbReference type="ChEBI" id="CHEBI:140523"/>
        <dbReference type="EC" id="3.1.1.11"/>
    </reaction>
</comment>
<sequence length="339" mass="37151">MAPTYSNLSIIVLITVLLVVMSSCAGWVNAAEDPAAAILIRVDPSGKGDYVKIQDAIDAVPSNNKDNVFILVKPGVYKEKIVVPADKPLITISGSKANAVIITWNDSGNIFESSTFSVLASDFVARYLTIQNTYGAGAKAVALRVSGDRAAFLGCRILSYQDTLLDDTGRHYYSNCYIEGAVDFICGNAASLFEKCHLHSLSEGDASITAQRRESPSEETGFTFLNCKITGVKTALLGRAWGPYSRVVFAFTYMSDVILPQGWDDWGDSSNQRSVFYREYKCYGPGANSKHRVEWSQELSGKEAEPFLTKYMIGGNTWIRSLPTRFKKASTAPKSNKNH</sequence>
<dbReference type="Proteomes" id="UP000188268">
    <property type="component" value="Unassembled WGS sequence"/>
</dbReference>
<evidence type="ECO:0000256" key="3">
    <source>
        <dbReference type="ARBA" id="ARBA00013229"/>
    </source>
</evidence>
<evidence type="ECO:0000256" key="1">
    <source>
        <dbReference type="ARBA" id="ARBA00005184"/>
    </source>
</evidence>
<dbReference type="EMBL" id="AWWV01007156">
    <property type="protein sequence ID" value="OMO97981.1"/>
    <property type="molecule type" value="Genomic_DNA"/>
</dbReference>
<dbReference type="GO" id="GO:0045490">
    <property type="term" value="P:pectin catabolic process"/>
    <property type="evidence" value="ECO:0007669"/>
    <property type="project" value="UniProtKB-UniPathway"/>
</dbReference>
<organism evidence="11 12">
    <name type="scientific">Corchorus capsularis</name>
    <name type="common">Jute</name>
    <dbReference type="NCBI Taxonomy" id="210143"/>
    <lineage>
        <taxon>Eukaryota</taxon>
        <taxon>Viridiplantae</taxon>
        <taxon>Streptophyta</taxon>
        <taxon>Embryophyta</taxon>
        <taxon>Tracheophyta</taxon>
        <taxon>Spermatophyta</taxon>
        <taxon>Magnoliopsida</taxon>
        <taxon>eudicotyledons</taxon>
        <taxon>Gunneridae</taxon>
        <taxon>Pentapetalae</taxon>
        <taxon>rosids</taxon>
        <taxon>malvids</taxon>
        <taxon>Malvales</taxon>
        <taxon>Malvaceae</taxon>
        <taxon>Grewioideae</taxon>
        <taxon>Apeibeae</taxon>
        <taxon>Corchorus</taxon>
    </lineage>
</organism>
<evidence type="ECO:0000313" key="11">
    <source>
        <dbReference type="EMBL" id="OMO97981.1"/>
    </source>
</evidence>
<feature type="signal peptide" evidence="9">
    <location>
        <begin position="1"/>
        <end position="30"/>
    </location>
</feature>
<dbReference type="SUPFAM" id="SSF51126">
    <property type="entry name" value="Pectin lyase-like"/>
    <property type="match status" value="1"/>
</dbReference>
<accession>A0A1R3JTA6</accession>
<evidence type="ECO:0000256" key="2">
    <source>
        <dbReference type="ARBA" id="ARBA00008891"/>
    </source>
</evidence>
<reference evidence="11 12" key="1">
    <citation type="submission" date="2013-09" db="EMBL/GenBank/DDBJ databases">
        <title>Corchorus capsularis genome sequencing.</title>
        <authorList>
            <person name="Alam M."/>
            <person name="Haque M.S."/>
            <person name="Islam M.S."/>
            <person name="Emdad E.M."/>
            <person name="Islam M.M."/>
            <person name="Ahmed B."/>
            <person name="Halim A."/>
            <person name="Hossen Q.M.M."/>
            <person name="Hossain M.Z."/>
            <person name="Ahmed R."/>
            <person name="Khan M.M."/>
            <person name="Islam R."/>
            <person name="Rashid M.M."/>
            <person name="Khan S.A."/>
            <person name="Rahman M.S."/>
            <person name="Alam M."/>
        </authorList>
    </citation>
    <scope>NUCLEOTIDE SEQUENCE [LARGE SCALE GENOMIC DNA]</scope>
    <source>
        <strain evidence="12">cv. CVL-1</strain>
        <tissue evidence="11">Whole seedling</tissue>
    </source>
</reference>
<dbReference type="OMA" id="VFAQTYM"/>
<dbReference type="InterPro" id="IPR012334">
    <property type="entry name" value="Pectin_lyas_fold"/>
</dbReference>
<evidence type="ECO:0000256" key="6">
    <source>
        <dbReference type="ARBA" id="ARBA00023180"/>
    </source>
</evidence>
<dbReference type="STRING" id="210143.A0A1R3JTA6"/>
<dbReference type="PANTHER" id="PTHR31321">
    <property type="entry name" value="ACYL-COA THIOESTER HYDROLASE YBHC-RELATED"/>
    <property type="match status" value="1"/>
</dbReference>
<dbReference type="Pfam" id="PF01095">
    <property type="entry name" value="Pectinesterase"/>
    <property type="match status" value="1"/>
</dbReference>
<name>A0A1R3JTA6_COCAP</name>
<keyword evidence="9" id="KW-0732">Signal</keyword>